<dbReference type="PROSITE" id="PS51477">
    <property type="entry name" value="PAH"/>
    <property type="match status" value="1"/>
</dbReference>
<evidence type="ECO:0000256" key="1">
    <source>
        <dbReference type="ARBA" id="ARBA00004123"/>
    </source>
</evidence>
<evidence type="ECO:0000256" key="2">
    <source>
        <dbReference type="ARBA" id="ARBA00022491"/>
    </source>
</evidence>
<keyword evidence="3 4" id="KW-0539">Nucleus</keyword>
<name>A0A565AZ78_9BRAS</name>
<sequence length="172" mass="19698">MKDHRNLLIAFYAFLPAEAKITIPHEAEQPPPEPEQPTPSDALDFSKKVQEAFCDEPAKYEEFLKLLSDCRAHRVDLTSTIARAEQPPAPDNNKRKRAGSFMSKLKTRFQSIDPHVYKSFREILKMYLEVNKPTYEVYEEVVTFLEGNDDLVMKLSDFFNGPSSISAPTRDS</sequence>
<dbReference type="InterPro" id="IPR036600">
    <property type="entry name" value="PAH_sf"/>
</dbReference>
<evidence type="ECO:0000256" key="3">
    <source>
        <dbReference type="ARBA" id="ARBA00023242"/>
    </source>
</evidence>
<evidence type="ECO:0000256" key="4">
    <source>
        <dbReference type="PROSITE-ProRule" id="PRU00810"/>
    </source>
</evidence>
<dbReference type="GO" id="GO:0000785">
    <property type="term" value="C:chromatin"/>
    <property type="evidence" value="ECO:0007669"/>
    <property type="project" value="TreeGrafter"/>
</dbReference>
<proteinExistence type="predicted"/>
<keyword evidence="2" id="KW-0678">Repressor</keyword>
<dbReference type="OrthoDB" id="1077129at2759"/>
<dbReference type="GO" id="GO:0000118">
    <property type="term" value="C:histone deacetylase complex"/>
    <property type="evidence" value="ECO:0007669"/>
    <property type="project" value="TreeGrafter"/>
</dbReference>
<evidence type="ECO:0008006" key="7">
    <source>
        <dbReference type="Google" id="ProtNLM"/>
    </source>
</evidence>
<dbReference type="PANTHER" id="PTHR12346:SF0">
    <property type="entry name" value="SIN3A, ISOFORM G"/>
    <property type="match status" value="1"/>
</dbReference>
<organism evidence="5 6">
    <name type="scientific">Arabis nemorensis</name>
    <dbReference type="NCBI Taxonomy" id="586526"/>
    <lineage>
        <taxon>Eukaryota</taxon>
        <taxon>Viridiplantae</taxon>
        <taxon>Streptophyta</taxon>
        <taxon>Embryophyta</taxon>
        <taxon>Tracheophyta</taxon>
        <taxon>Spermatophyta</taxon>
        <taxon>Magnoliopsida</taxon>
        <taxon>eudicotyledons</taxon>
        <taxon>Gunneridae</taxon>
        <taxon>Pentapetalae</taxon>
        <taxon>rosids</taxon>
        <taxon>malvids</taxon>
        <taxon>Brassicales</taxon>
        <taxon>Brassicaceae</taxon>
        <taxon>Arabideae</taxon>
        <taxon>Arabis</taxon>
    </lineage>
</organism>
<dbReference type="InterPro" id="IPR039774">
    <property type="entry name" value="Sin3-like"/>
</dbReference>
<dbReference type="Pfam" id="PF02671">
    <property type="entry name" value="PAH"/>
    <property type="match status" value="1"/>
</dbReference>
<dbReference type="GO" id="GO:0003714">
    <property type="term" value="F:transcription corepressor activity"/>
    <property type="evidence" value="ECO:0007669"/>
    <property type="project" value="InterPro"/>
</dbReference>
<dbReference type="SUPFAM" id="SSF47762">
    <property type="entry name" value="PAH2 domain"/>
    <property type="match status" value="2"/>
</dbReference>
<evidence type="ECO:0000313" key="5">
    <source>
        <dbReference type="EMBL" id="VVA94712.1"/>
    </source>
</evidence>
<accession>A0A565AZ78</accession>
<keyword evidence="6" id="KW-1185">Reference proteome</keyword>
<dbReference type="Proteomes" id="UP000489600">
    <property type="component" value="Unassembled WGS sequence"/>
</dbReference>
<dbReference type="PANTHER" id="PTHR12346">
    <property type="entry name" value="SIN3B-RELATED"/>
    <property type="match status" value="1"/>
</dbReference>
<comment type="caution">
    <text evidence="5">The sequence shown here is derived from an EMBL/GenBank/DDBJ whole genome shotgun (WGS) entry which is preliminary data.</text>
</comment>
<dbReference type="Gene3D" id="1.20.1160.11">
    <property type="entry name" value="Paired amphipathic helix"/>
    <property type="match status" value="2"/>
</dbReference>
<evidence type="ECO:0000313" key="6">
    <source>
        <dbReference type="Proteomes" id="UP000489600"/>
    </source>
</evidence>
<dbReference type="EMBL" id="CABITT030000002">
    <property type="protein sequence ID" value="VVA94712.1"/>
    <property type="molecule type" value="Genomic_DNA"/>
</dbReference>
<reference evidence="5" key="1">
    <citation type="submission" date="2019-07" db="EMBL/GenBank/DDBJ databases">
        <authorList>
            <person name="Dittberner H."/>
        </authorList>
    </citation>
    <scope>NUCLEOTIDE SEQUENCE [LARGE SCALE GENOMIC DNA]</scope>
</reference>
<gene>
    <name evidence="5" type="ORF">ANE_LOCUS5157</name>
</gene>
<dbReference type="GO" id="GO:0000122">
    <property type="term" value="P:negative regulation of transcription by RNA polymerase II"/>
    <property type="evidence" value="ECO:0007669"/>
    <property type="project" value="TreeGrafter"/>
</dbReference>
<protein>
    <recommendedName>
        <fullName evidence="7">Histone deacetylase interacting domain-containing protein</fullName>
    </recommendedName>
</protein>
<comment type="subcellular location">
    <subcellularLocation>
        <location evidence="1 4">Nucleus</location>
    </subcellularLocation>
</comment>
<dbReference type="AlphaFoldDB" id="A0A565AZ78"/>
<dbReference type="InterPro" id="IPR003822">
    <property type="entry name" value="PAH"/>
</dbReference>